<accession>A0AAV4NEI2</accession>
<dbReference type="EMBL" id="BPLR01003301">
    <property type="protein sequence ID" value="GIX83185.1"/>
    <property type="molecule type" value="Genomic_DNA"/>
</dbReference>
<dbReference type="AlphaFoldDB" id="A0AAV4NEI2"/>
<evidence type="ECO:0000313" key="2">
    <source>
        <dbReference type="Proteomes" id="UP001054945"/>
    </source>
</evidence>
<keyword evidence="2" id="KW-1185">Reference proteome</keyword>
<sequence length="106" mass="12241">MFCFFIQFLLYKESASLNQATFNNADAKNKSYYPRCRGTGELFRSPHISNIPFRTISKNKKRKKKVMGPAQSEIRLPWQHPISDRCGLQNGRLGGILKIPEENPRL</sequence>
<organism evidence="1 2">
    <name type="scientific">Caerostris extrusa</name>
    <name type="common">Bark spider</name>
    <name type="synonym">Caerostris bankana</name>
    <dbReference type="NCBI Taxonomy" id="172846"/>
    <lineage>
        <taxon>Eukaryota</taxon>
        <taxon>Metazoa</taxon>
        <taxon>Ecdysozoa</taxon>
        <taxon>Arthropoda</taxon>
        <taxon>Chelicerata</taxon>
        <taxon>Arachnida</taxon>
        <taxon>Araneae</taxon>
        <taxon>Araneomorphae</taxon>
        <taxon>Entelegynae</taxon>
        <taxon>Araneoidea</taxon>
        <taxon>Araneidae</taxon>
        <taxon>Caerostris</taxon>
    </lineage>
</organism>
<proteinExistence type="predicted"/>
<reference evidence="1 2" key="1">
    <citation type="submission" date="2021-06" db="EMBL/GenBank/DDBJ databases">
        <title>Caerostris extrusa draft genome.</title>
        <authorList>
            <person name="Kono N."/>
            <person name="Arakawa K."/>
        </authorList>
    </citation>
    <scope>NUCLEOTIDE SEQUENCE [LARGE SCALE GENOMIC DNA]</scope>
</reference>
<evidence type="ECO:0000313" key="1">
    <source>
        <dbReference type="EMBL" id="GIX83185.1"/>
    </source>
</evidence>
<protein>
    <submittedName>
        <fullName evidence="1">Uncharacterized protein</fullName>
    </submittedName>
</protein>
<dbReference type="Proteomes" id="UP001054945">
    <property type="component" value="Unassembled WGS sequence"/>
</dbReference>
<gene>
    <name evidence="1" type="ORF">CEXT_408111</name>
</gene>
<name>A0AAV4NEI2_CAEEX</name>
<comment type="caution">
    <text evidence="1">The sequence shown here is derived from an EMBL/GenBank/DDBJ whole genome shotgun (WGS) entry which is preliminary data.</text>
</comment>